<keyword evidence="5" id="KW-0378">Hydrolase</keyword>
<feature type="modified residue" description="3-oxoalanine (Ser)" evidence="7">
    <location>
        <position position="79"/>
    </location>
</feature>
<evidence type="ECO:0000256" key="3">
    <source>
        <dbReference type="ARBA" id="ARBA00022723"/>
    </source>
</evidence>
<gene>
    <name evidence="10" type="ORF">DWW08_19160</name>
</gene>
<evidence type="ECO:0000256" key="1">
    <source>
        <dbReference type="ARBA" id="ARBA00001913"/>
    </source>
</evidence>
<dbReference type="AlphaFoldDB" id="A0A412XVQ1"/>
<dbReference type="EMBL" id="QRZH01000020">
    <property type="protein sequence ID" value="RGV49400.1"/>
    <property type="molecule type" value="Genomic_DNA"/>
</dbReference>
<dbReference type="SUPFAM" id="SSF53649">
    <property type="entry name" value="Alkaline phosphatase-like"/>
    <property type="match status" value="1"/>
</dbReference>
<reference evidence="10 11" key="1">
    <citation type="submission" date="2018-08" db="EMBL/GenBank/DDBJ databases">
        <title>A genome reference for cultivated species of the human gut microbiota.</title>
        <authorList>
            <person name="Zou Y."/>
            <person name="Xue W."/>
            <person name="Luo G."/>
        </authorList>
    </citation>
    <scope>NUCLEOTIDE SEQUENCE [LARGE SCALE GENOMIC DNA]</scope>
    <source>
        <strain evidence="10 11">AF14-26</strain>
    </source>
</reference>
<dbReference type="PROSITE" id="PS00523">
    <property type="entry name" value="SULFATASE_1"/>
    <property type="match status" value="1"/>
</dbReference>
<dbReference type="GO" id="GO:0046872">
    <property type="term" value="F:metal ion binding"/>
    <property type="evidence" value="ECO:0007669"/>
    <property type="project" value="UniProtKB-KW"/>
</dbReference>
<dbReference type="InterPro" id="IPR000917">
    <property type="entry name" value="Sulfatase_N"/>
</dbReference>
<comment type="cofactor">
    <cofactor evidence="1">
        <name>Ca(2+)</name>
        <dbReference type="ChEBI" id="CHEBI:29108"/>
    </cofactor>
</comment>
<feature type="chain" id="PRO_5019553846" evidence="8">
    <location>
        <begin position="22"/>
        <end position="508"/>
    </location>
</feature>
<evidence type="ECO:0000256" key="5">
    <source>
        <dbReference type="ARBA" id="ARBA00022801"/>
    </source>
</evidence>
<evidence type="ECO:0000256" key="6">
    <source>
        <dbReference type="ARBA" id="ARBA00022837"/>
    </source>
</evidence>
<evidence type="ECO:0000256" key="2">
    <source>
        <dbReference type="ARBA" id="ARBA00008779"/>
    </source>
</evidence>
<dbReference type="InterPro" id="IPR050738">
    <property type="entry name" value="Sulfatase"/>
</dbReference>
<feature type="signal peptide" evidence="8">
    <location>
        <begin position="1"/>
        <end position="21"/>
    </location>
</feature>
<dbReference type="Gene3D" id="3.40.720.10">
    <property type="entry name" value="Alkaline Phosphatase, subunit A"/>
    <property type="match status" value="1"/>
</dbReference>
<keyword evidence="6" id="KW-0106">Calcium</keyword>
<evidence type="ECO:0000259" key="9">
    <source>
        <dbReference type="Pfam" id="PF00884"/>
    </source>
</evidence>
<sequence length="508" mass="57586">MKKLSSLLFLCFAGSVANVHADKRPNILLFLVDDMGWQDTAVPFWNQKTPYNLLYETPNMERLAMKGMKFTQAYANSISSPSRVSLFTGMNSTCHRVTNWTLERNKSNDSPNDSLIYPQWNVNGFCQQDKIEHCTYATSLAQILKDNGYYTIHCGKAHFGARTTPGENPLNLGFDININGGAAGAPGTYQGITYFGNAHDGYPANPFAVPGLEKYYGKDIFLTEALTREAIKALDKERRENKPFFLYMAHYAIHVPLEKDMRFYEKYKRKGLSDNDAAYAALIEGMDKSLGDLMDYLEKNELMDNTIILFMSDNGGLASEPYWRNPLYVQNAPLSSGKGSAHEGGIREPMIAYWPDVTIPNSKSDKYLIIEDFFPTILEMAQIKRYHTVQHIDGVSFVPLLKGTGDSSKKRSLYWNFPNGWGKPGPGFGASCTIRKGDWKLIYYYGMQKKELFNIAEDISEKQNLVDKYPDMVRKLSKELSIYLRQKKAQRPSFKDTGELVPWPDGTL</sequence>
<dbReference type="CDD" id="cd16144">
    <property type="entry name" value="ARS_like"/>
    <property type="match status" value="1"/>
</dbReference>
<dbReference type="PANTHER" id="PTHR42693:SF42">
    <property type="entry name" value="ARYLSULFATASE G"/>
    <property type="match status" value="1"/>
</dbReference>
<dbReference type="InterPro" id="IPR017850">
    <property type="entry name" value="Alkaline_phosphatase_core_sf"/>
</dbReference>
<dbReference type="Proteomes" id="UP000286270">
    <property type="component" value="Unassembled WGS sequence"/>
</dbReference>
<evidence type="ECO:0000313" key="11">
    <source>
        <dbReference type="Proteomes" id="UP000286270"/>
    </source>
</evidence>
<evidence type="ECO:0000256" key="7">
    <source>
        <dbReference type="PIRSR" id="PIRSR600917-52"/>
    </source>
</evidence>
<dbReference type="PANTHER" id="PTHR42693">
    <property type="entry name" value="ARYLSULFATASE FAMILY MEMBER"/>
    <property type="match status" value="1"/>
</dbReference>
<dbReference type="Pfam" id="PF00884">
    <property type="entry name" value="Sulfatase"/>
    <property type="match status" value="1"/>
</dbReference>
<evidence type="ECO:0000313" key="10">
    <source>
        <dbReference type="EMBL" id="RGV49400.1"/>
    </source>
</evidence>
<comment type="PTM">
    <text evidence="7">The conversion to 3-oxoalanine (also known as C-formylglycine, FGly), of a serine or cysteine residue in prokaryotes and of a cysteine residue in eukaryotes, is critical for catalytic activity.</text>
</comment>
<evidence type="ECO:0000256" key="8">
    <source>
        <dbReference type="SAM" id="SignalP"/>
    </source>
</evidence>
<dbReference type="Gene3D" id="3.30.1120.10">
    <property type="match status" value="1"/>
</dbReference>
<dbReference type="GO" id="GO:0004065">
    <property type="term" value="F:arylsulfatase activity"/>
    <property type="evidence" value="ECO:0007669"/>
    <property type="project" value="TreeGrafter"/>
</dbReference>
<dbReference type="InterPro" id="IPR024607">
    <property type="entry name" value="Sulfatase_CS"/>
</dbReference>
<protein>
    <submittedName>
        <fullName evidence="10">DUF4976 domain-containing protein</fullName>
    </submittedName>
</protein>
<organism evidence="10 11">
    <name type="scientific">Bacteroides fragilis</name>
    <dbReference type="NCBI Taxonomy" id="817"/>
    <lineage>
        <taxon>Bacteria</taxon>
        <taxon>Pseudomonadati</taxon>
        <taxon>Bacteroidota</taxon>
        <taxon>Bacteroidia</taxon>
        <taxon>Bacteroidales</taxon>
        <taxon>Bacteroidaceae</taxon>
        <taxon>Bacteroides</taxon>
    </lineage>
</organism>
<accession>A0A412XVQ1</accession>
<keyword evidence="4 8" id="KW-0732">Signal</keyword>
<feature type="domain" description="Sulfatase N-terminal" evidence="9">
    <location>
        <begin position="25"/>
        <end position="382"/>
    </location>
</feature>
<proteinExistence type="inferred from homology"/>
<evidence type="ECO:0000256" key="4">
    <source>
        <dbReference type="ARBA" id="ARBA00022729"/>
    </source>
</evidence>
<dbReference type="RefSeq" id="WP_122143377.1">
    <property type="nucleotide sequence ID" value="NZ_JAFKPL010000001.1"/>
</dbReference>
<name>A0A412XVQ1_BACFG</name>
<comment type="similarity">
    <text evidence="2">Belongs to the sulfatase family.</text>
</comment>
<keyword evidence="3" id="KW-0479">Metal-binding</keyword>
<comment type="caution">
    <text evidence="10">The sequence shown here is derived from an EMBL/GenBank/DDBJ whole genome shotgun (WGS) entry which is preliminary data.</text>
</comment>